<gene>
    <name evidence="1" type="ORF">QTN89_26105</name>
</gene>
<sequence>MNLHQFRLLSVLFCLLGFGLTVYGCNTRVGDPSVELERLRSINQAFDSATALTSQRMEDLKDRPNDERTARSLQIYFATLEPALTQFLDAPPPIDVNMESDLREWRKIVAELNKLYTGIVDSERYDLPEDEQTRLNELLLANDKVETKISAYVYNLLDRE</sequence>
<keyword evidence="2" id="KW-1185">Reference proteome</keyword>
<name>A0ABT7PR19_9BACT</name>
<reference evidence="1 2" key="1">
    <citation type="submission" date="2023-06" db="EMBL/GenBank/DDBJ databases">
        <title>Roseiconus lacunae JC819 isolated from Gulf of Mannar region, Tamil Nadu.</title>
        <authorList>
            <person name="Pk S."/>
            <person name="Ch S."/>
            <person name="Ch V.R."/>
        </authorList>
    </citation>
    <scope>NUCLEOTIDE SEQUENCE [LARGE SCALE GENOMIC DNA]</scope>
    <source>
        <strain evidence="1 2">JC819</strain>
    </source>
</reference>
<organism evidence="1 2">
    <name type="scientific">Roseiconus lacunae</name>
    <dbReference type="NCBI Taxonomy" id="2605694"/>
    <lineage>
        <taxon>Bacteria</taxon>
        <taxon>Pseudomonadati</taxon>
        <taxon>Planctomycetota</taxon>
        <taxon>Planctomycetia</taxon>
        <taxon>Pirellulales</taxon>
        <taxon>Pirellulaceae</taxon>
        <taxon>Roseiconus</taxon>
    </lineage>
</organism>
<comment type="caution">
    <text evidence="1">The sequence shown here is derived from an EMBL/GenBank/DDBJ whole genome shotgun (WGS) entry which is preliminary data.</text>
</comment>
<evidence type="ECO:0000313" key="2">
    <source>
        <dbReference type="Proteomes" id="UP001239462"/>
    </source>
</evidence>
<evidence type="ECO:0000313" key="1">
    <source>
        <dbReference type="EMBL" id="MDM4018954.1"/>
    </source>
</evidence>
<dbReference type="Proteomes" id="UP001239462">
    <property type="component" value="Unassembled WGS sequence"/>
</dbReference>
<dbReference type="PROSITE" id="PS51257">
    <property type="entry name" value="PROKAR_LIPOPROTEIN"/>
    <property type="match status" value="1"/>
</dbReference>
<dbReference type="RefSeq" id="WP_149500007.1">
    <property type="nucleotide sequence ID" value="NZ_JASZZN010000029.1"/>
</dbReference>
<proteinExistence type="predicted"/>
<accession>A0ABT7PR19</accession>
<protein>
    <submittedName>
        <fullName evidence="1">Uncharacterized protein</fullName>
    </submittedName>
</protein>
<dbReference type="EMBL" id="JASZZN010000029">
    <property type="protein sequence ID" value="MDM4018954.1"/>
    <property type="molecule type" value="Genomic_DNA"/>
</dbReference>